<keyword evidence="3" id="KW-1185">Reference proteome</keyword>
<feature type="transmembrane region" description="Helical" evidence="1">
    <location>
        <begin position="22"/>
        <end position="39"/>
    </location>
</feature>
<keyword evidence="1" id="KW-0472">Membrane</keyword>
<sequence>MNPILVAKAAQTTTSILSNRKVQIAILLIILYLIFRAKIKRWIYLYKQRKFNKDEALNPNQLAQQYRAAANPSGISWLINADGTNERQIENLAYQSKNNFQPIANAYNLKFEESLTDRLRKELSPKEYQDWHNIVF</sequence>
<organism evidence="2 3">
    <name type="scientific">Aquimarina hainanensis</name>
    <dbReference type="NCBI Taxonomy" id="1578017"/>
    <lineage>
        <taxon>Bacteria</taxon>
        <taxon>Pseudomonadati</taxon>
        <taxon>Bacteroidota</taxon>
        <taxon>Flavobacteriia</taxon>
        <taxon>Flavobacteriales</taxon>
        <taxon>Flavobacteriaceae</taxon>
        <taxon>Aquimarina</taxon>
    </lineage>
</organism>
<proteinExistence type="predicted"/>
<dbReference type="RefSeq" id="WP_378257665.1">
    <property type="nucleotide sequence ID" value="NZ_JBHSJV010000001.1"/>
</dbReference>
<reference evidence="3" key="1">
    <citation type="journal article" date="2019" name="Int. J. Syst. Evol. Microbiol.">
        <title>The Global Catalogue of Microorganisms (GCM) 10K type strain sequencing project: providing services to taxonomists for standard genome sequencing and annotation.</title>
        <authorList>
            <consortium name="The Broad Institute Genomics Platform"/>
            <consortium name="The Broad Institute Genome Sequencing Center for Infectious Disease"/>
            <person name="Wu L."/>
            <person name="Ma J."/>
        </authorList>
    </citation>
    <scope>NUCLEOTIDE SEQUENCE [LARGE SCALE GENOMIC DNA]</scope>
    <source>
        <strain evidence="3">KCTC 42423</strain>
    </source>
</reference>
<keyword evidence="1" id="KW-1133">Transmembrane helix</keyword>
<evidence type="ECO:0008006" key="4">
    <source>
        <dbReference type="Google" id="ProtNLM"/>
    </source>
</evidence>
<keyword evidence="1" id="KW-0812">Transmembrane</keyword>
<accession>A0ABW5N6E7</accession>
<dbReference type="Proteomes" id="UP001597459">
    <property type="component" value="Unassembled WGS sequence"/>
</dbReference>
<name>A0ABW5N6E7_9FLAO</name>
<comment type="caution">
    <text evidence="2">The sequence shown here is derived from an EMBL/GenBank/DDBJ whole genome shotgun (WGS) entry which is preliminary data.</text>
</comment>
<gene>
    <name evidence="2" type="ORF">ACFSTE_05895</name>
</gene>
<dbReference type="EMBL" id="JBHULX010000004">
    <property type="protein sequence ID" value="MFD2590356.1"/>
    <property type="molecule type" value="Genomic_DNA"/>
</dbReference>
<evidence type="ECO:0000313" key="2">
    <source>
        <dbReference type="EMBL" id="MFD2590356.1"/>
    </source>
</evidence>
<evidence type="ECO:0000256" key="1">
    <source>
        <dbReference type="SAM" id="Phobius"/>
    </source>
</evidence>
<protein>
    <recommendedName>
        <fullName evidence="4">DUF4129 domain-containing protein</fullName>
    </recommendedName>
</protein>
<evidence type="ECO:0000313" key="3">
    <source>
        <dbReference type="Proteomes" id="UP001597459"/>
    </source>
</evidence>